<dbReference type="PANTHER" id="PTHR11732">
    <property type="entry name" value="ALDO/KETO REDUCTASE"/>
    <property type="match status" value="1"/>
</dbReference>
<feature type="site" description="Lowers pKa of active site Tyr" evidence="6">
    <location>
        <position position="93"/>
    </location>
</feature>
<name>A0A916Z0S3_9BACT</name>
<comment type="caution">
    <text evidence="8">The sequence shown here is derived from an EMBL/GenBank/DDBJ whole genome shotgun (WGS) entry which is preliminary data.</text>
</comment>
<reference evidence="8" key="1">
    <citation type="journal article" date="2014" name="Int. J. Syst. Evol. Microbiol.">
        <title>Complete genome sequence of Corynebacterium casei LMG S-19264T (=DSM 44701T), isolated from a smear-ripened cheese.</title>
        <authorList>
            <consortium name="US DOE Joint Genome Institute (JGI-PGF)"/>
            <person name="Walter F."/>
            <person name="Albersmeier A."/>
            <person name="Kalinowski J."/>
            <person name="Ruckert C."/>
        </authorList>
    </citation>
    <scope>NUCLEOTIDE SEQUENCE</scope>
    <source>
        <strain evidence="8">CGMCC 1.15958</strain>
    </source>
</reference>
<sequence>MLCVLYIFNSYNKPRFMKYFSFSNGDKMPALGLGTWKSAKGEVYKAVREAIVIGYRHFDCAFIYGNEAEIGQAIADAIKNGEVSREELWITSKLWNNRHRKEDIQGAIEITLRDLQLEYLDLYLIHWPIVLRNDIDYPQSGEHLVSLNEVSLTETWAGMIDLQAKGLTKHIGVSNFSIKKIEQIKADTGVCPEVLQLELHPFLQQKAILKFANENKIILTGYCPLGSADRPASRISVGEPKLFENQTILSIASEIGCSPAQVMLAWAICRGTSVIPKSVNPQRLADNLAAADIDLSAIQLEAMSALDQHYRYIKGDFWCLEGSDYTIANLWDE</sequence>
<evidence type="ECO:0000256" key="2">
    <source>
        <dbReference type="ARBA" id="ARBA00023002"/>
    </source>
</evidence>
<dbReference type="FunFam" id="3.20.20.100:FF:000002">
    <property type="entry name" value="2,5-diketo-D-gluconic acid reductase A"/>
    <property type="match status" value="1"/>
</dbReference>
<gene>
    <name evidence="8" type="ORF">GCM10011514_38920</name>
</gene>
<evidence type="ECO:0000313" key="8">
    <source>
        <dbReference type="EMBL" id="GGD71048.1"/>
    </source>
</evidence>
<evidence type="ECO:0000313" key="9">
    <source>
        <dbReference type="Proteomes" id="UP000609064"/>
    </source>
</evidence>
<dbReference type="PROSITE" id="PS00798">
    <property type="entry name" value="ALDOKETO_REDUCTASE_1"/>
    <property type="match status" value="1"/>
</dbReference>
<reference evidence="8" key="2">
    <citation type="submission" date="2020-09" db="EMBL/GenBank/DDBJ databases">
        <authorList>
            <person name="Sun Q."/>
            <person name="Zhou Y."/>
        </authorList>
    </citation>
    <scope>NUCLEOTIDE SEQUENCE</scope>
    <source>
        <strain evidence="8">CGMCC 1.15958</strain>
    </source>
</reference>
<evidence type="ECO:0000256" key="1">
    <source>
        <dbReference type="ARBA" id="ARBA00007905"/>
    </source>
</evidence>
<proteinExistence type="inferred from homology"/>
<dbReference type="PROSITE" id="PS00062">
    <property type="entry name" value="ALDOKETO_REDUCTASE_2"/>
    <property type="match status" value="1"/>
</dbReference>
<feature type="binding site" evidence="5">
    <location>
        <position position="126"/>
    </location>
    <ligand>
        <name>substrate</name>
    </ligand>
</feature>
<evidence type="ECO:0000259" key="7">
    <source>
        <dbReference type="Pfam" id="PF00248"/>
    </source>
</evidence>
<dbReference type="SUPFAM" id="SSF51430">
    <property type="entry name" value="NAD(P)-linked oxidoreductase"/>
    <property type="match status" value="1"/>
</dbReference>
<dbReference type="GO" id="GO:0016616">
    <property type="term" value="F:oxidoreductase activity, acting on the CH-OH group of donors, NAD or NADP as acceptor"/>
    <property type="evidence" value="ECO:0007669"/>
    <property type="project" value="UniProtKB-ARBA"/>
</dbReference>
<accession>A0A916Z0S3</accession>
<keyword evidence="2" id="KW-0560">Oxidoreductase</keyword>
<dbReference type="PRINTS" id="PR00069">
    <property type="entry name" value="ALDKETRDTASE"/>
</dbReference>
<dbReference type="InterPro" id="IPR018170">
    <property type="entry name" value="Aldo/ket_reductase_CS"/>
</dbReference>
<dbReference type="AlphaFoldDB" id="A0A916Z0S3"/>
<dbReference type="Proteomes" id="UP000609064">
    <property type="component" value="Unassembled WGS sequence"/>
</dbReference>
<feature type="domain" description="NADP-dependent oxidoreductase" evidence="7">
    <location>
        <begin position="31"/>
        <end position="306"/>
    </location>
</feature>
<dbReference type="PIRSF" id="PIRSF000097">
    <property type="entry name" value="AKR"/>
    <property type="match status" value="1"/>
</dbReference>
<comment type="similarity">
    <text evidence="1">Belongs to the aldo/keto reductase family.</text>
</comment>
<dbReference type="EMBL" id="BMKK01000009">
    <property type="protein sequence ID" value="GGD71048.1"/>
    <property type="molecule type" value="Genomic_DNA"/>
</dbReference>
<evidence type="ECO:0000256" key="3">
    <source>
        <dbReference type="ARBA" id="ARBA00049445"/>
    </source>
</evidence>
<evidence type="ECO:0000256" key="4">
    <source>
        <dbReference type="PIRSR" id="PIRSR000097-1"/>
    </source>
</evidence>
<keyword evidence="9" id="KW-1185">Reference proteome</keyword>
<dbReference type="InterPro" id="IPR023210">
    <property type="entry name" value="NADP_OxRdtase_dom"/>
</dbReference>
<protein>
    <submittedName>
        <fullName evidence="8">Aldehyde reductase</fullName>
    </submittedName>
</protein>
<organism evidence="8 9">
    <name type="scientific">Emticicia aquatilis</name>
    <dbReference type="NCBI Taxonomy" id="1537369"/>
    <lineage>
        <taxon>Bacteria</taxon>
        <taxon>Pseudomonadati</taxon>
        <taxon>Bacteroidota</taxon>
        <taxon>Cytophagia</taxon>
        <taxon>Cytophagales</taxon>
        <taxon>Leadbetterellaceae</taxon>
        <taxon>Emticicia</taxon>
    </lineage>
</organism>
<feature type="active site" description="Proton donor" evidence="4">
    <location>
        <position position="64"/>
    </location>
</feature>
<dbReference type="InterPro" id="IPR036812">
    <property type="entry name" value="NAD(P)_OxRdtase_dom_sf"/>
</dbReference>
<evidence type="ECO:0000256" key="6">
    <source>
        <dbReference type="PIRSR" id="PIRSR000097-3"/>
    </source>
</evidence>
<dbReference type="InterPro" id="IPR020471">
    <property type="entry name" value="AKR"/>
</dbReference>
<evidence type="ECO:0000256" key="5">
    <source>
        <dbReference type="PIRSR" id="PIRSR000097-2"/>
    </source>
</evidence>
<dbReference type="Pfam" id="PF00248">
    <property type="entry name" value="Aldo_ket_red"/>
    <property type="match status" value="1"/>
</dbReference>
<dbReference type="Gene3D" id="3.20.20.100">
    <property type="entry name" value="NADP-dependent oxidoreductase domain"/>
    <property type="match status" value="1"/>
</dbReference>
<comment type="catalytic activity">
    <reaction evidence="3">
        <text>hydroxyacetone + NADP(+) = methylglyoxal + NADPH + H(+)</text>
        <dbReference type="Rhea" id="RHEA:27986"/>
        <dbReference type="ChEBI" id="CHEBI:15378"/>
        <dbReference type="ChEBI" id="CHEBI:17158"/>
        <dbReference type="ChEBI" id="CHEBI:27957"/>
        <dbReference type="ChEBI" id="CHEBI:57783"/>
        <dbReference type="ChEBI" id="CHEBI:58349"/>
    </reaction>
</comment>